<reference evidence="1 2" key="1">
    <citation type="submission" date="2019-10" db="EMBL/GenBank/DDBJ databases">
        <title>Vibrio sp. nov. isolated from a shrimp pond.</title>
        <authorList>
            <person name="Gomez-Gil B."/>
            <person name="Enciso-Ibarra J."/>
            <person name="Enciso-Ibarra K."/>
            <person name="Bolan-Mejia C."/>
        </authorList>
    </citation>
    <scope>NUCLEOTIDE SEQUENCE [LARGE SCALE GENOMIC DNA]</scope>
    <source>
        <strain evidence="1 2">CAIM 722</strain>
    </source>
</reference>
<evidence type="ECO:0000313" key="1">
    <source>
        <dbReference type="EMBL" id="MZI93771.1"/>
    </source>
</evidence>
<accession>A0A7X4RUD8</accession>
<keyword evidence="2" id="KW-1185">Reference proteome</keyword>
<proteinExistence type="predicted"/>
<sequence length="165" mass="19246">MKALQAHRELHLPDSWLAAGFVRNLAWDRLHGFHQATPLNDVDVIYYQSHDLREEADLTIQNALVQRCPDISWEVKNQARMHLRNHDRPYDNALDAMHYWPEKETACAVRLADDGTLEWSSAFGLQHLFDLTISHNPNRQQEVFLSRIAKKQWLKVWPKLSVVTG</sequence>
<evidence type="ECO:0000313" key="2">
    <source>
        <dbReference type="Proteomes" id="UP000462621"/>
    </source>
</evidence>
<dbReference type="EMBL" id="WEKT01000017">
    <property type="protein sequence ID" value="MZI93771.1"/>
    <property type="molecule type" value="Genomic_DNA"/>
</dbReference>
<dbReference type="Proteomes" id="UP000462621">
    <property type="component" value="Unassembled WGS sequence"/>
</dbReference>
<organism evidence="1 2">
    <name type="scientific">Vibrio eleionomae</name>
    <dbReference type="NCBI Taxonomy" id="2653505"/>
    <lineage>
        <taxon>Bacteria</taxon>
        <taxon>Pseudomonadati</taxon>
        <taxon>Pseudomonadota</taxon>
        <taxon>Gammaproteobacteria</taxon>
        <taxon>Vibrionales</taxon>
        <taxon>Vibrionaceae</taxon>
        <taxon>Vibrio</taxon>
    </lineage>
</organism>
<gene>
    <name evidence="1" type="ORF">F9817_11265</name>
</gene>
<dbReference type="InterPro" id="IPR009267">
    <property type="entry name" value="NTP_transf_6"/>
</dbReference>
<dbReference type="Pfam" id="PF06042">
    <property type="entry name" value="NTP_transf_6"/>
    <property type="match status" value="1"/>
</dbReference>
<dbReference type="PANTHER" id="PTHR39166">
    <property type="entry name" value="BLL1166 PROTEIN"/>
    <property type="match status" value="1"/>
</dbReference>
<dbReference type="AlphaFoldDB" id="A0A7X4RUD8"/>
<protein>
    <submittedName>
        <fullName evidence="1">Nitrate reductase</fullName>
    </submittedName>
</protein>
<name>A0A7X4RUD8_9VIBR</name>
<comment type="caution">
    <text evidence="1">The sequence shown here is derived from an EMBL/GenBank/DDBJ whole genome shotgun (WGS) entry which is preliminary data.</text>
</comment>
<dbReference type="PANTHER" id="PTHR39166:SF1">
    <property type="entry name" value="BLL1166 PROTEIN"/>
    <property type="match status" value="1"/>
</dbReference>